<dbReference type="AlphaFoldDB" id="A0A852TKF3"/>
<protein>
    <recommendedName>
        <fullName evidence="2">Bacterial Pleckstrin homology domain-containing protein</fullName>
    </recommendedName>
</protein>
<reference evidence="4" key="2">
    <citation type="submission" date="2020-08" db="EMBL/GenBank/DDBJ databases">
        <title>The Agave Microbiome: Exploring the role of microbial communities in plant adaptations to desert environments.</title>
        <authorList>
            <person name="Partida-Martinez L.P."/>
        </authorList>
    </citation>
    <scope>NUCLEOTIDE SEQUENCE [LARGE SCALE GENOMIC DNA]</scope>
    <source>
        <strain evidence="4">AT2.8</strain>
    </source>
</reference>
<dbReference type="Proteomes" id="UP000548423">
    <property type="component" value="Unassembled WGS sequence"/>
</dbReference>
<feature type="domain" description="Bacterial Pleckstrin homology" evidence="2">
    <location>
        <begin position="142"/>
        <end position="227"/>
    </location>
</feature>
<sequence>MWGLLAVHLIIILLFLILGWAVRKKEGYWLISGFSSRTKEEQEELIRSGYPQKVGSLLIITALGMLILLPLMFTSFKFAMEVQFGFMIIFLMGGMIYLTKYEVPNKRKRSYIISITLFITIIGGMSALSYFSYQGYELVTKEESFEVTGMYGDEWKYEDITSIELMEKMPEVTVRINGVGLPALSKGHFKVTGYGSSLLFIQKGSSPYIFIELKDERVFINDKNPEQTRLWFEQVREQAELTQ</sequence>
<dbReference type="Pfam" id="PF10882">
    <property type="entry name" value="bPH_5"/>
    <property type="match status" value="1"/>
</dbReference>
<reference evidence="4" key="1">
    <citation type="submission" date="2020-07" db="EMBL/GenBank/DDBJ databases">
        <authorList>
            <person name="Partida-Martinez L."/>
            <person name="Huntemann M."/>
            <person name="Clum A."/>
            <person name="Wang J."/>
            <person name="Palaniappan K."/>
            <person name="Ritter S."/>
            <person name="Chen I.-M."/>
            <person name="Stamatis D."/>
            <person name="Reddy T."/>
            <person name="O'Malley R."/>
            <person name="Daum C."/>
            <person name="Shapiro N."/>
            <person name="Ivanova N."/>
            <person name="Kyrpides N."/>
            <person name="Woyke T."/>
        </authorList>
    </citation>
    <scope>NUCLEOTIDE SEQUENCE [LARGE SCALE GENOMIC DNA]</scope>
    <source>
        <strain evidence="4">AT2.8</strain>
    </source>
</reference>
<proteinExistence type="predicted"/>
<evidence type="ECO:0000259" key="2">
    <source>
        <dbReference type="Pfam" id="PF10882"/>
    </source>
</evidence>
<dbReference type="InterPro" id="IPR017259">
    <property type="entry name" value="UCP037672"/>
</dbReference>
<organism evidence="3 4">
    <name type="scientific">Neobacillus niacini</name>
    <dbReference type="NCBI Taxonomy" id="86668"/>
    <lineage>
        <taxon>Bacteria</taxon>
        <taxon>Bacillati</taxon>
        <taxon>Bacillota</taxon>
        <taxon>Bacilli</taxon>
        <taxon>Bacillales</taxon>
        <taxon>Bacillaceae</taxon>
        <taxon>Neobacillus</taxon>
    </lineage>
</organism>
<dbReference type="Pfam" id="PF12650">
    <property type="entry name" value="DUF3784"/>
    <property type="match status" value="1"/>
</dbReference>
<keyword evidence="1" id="KW-0812">Transmembrane</keyword>
<comment type="caution">
    <text evidence="3">The sequence shown here is derived from an EMBL/GenBank/DDBJ whole genome shotgun (WGS) entry which is preliminary data.</text>
</comment>
<feature type="transmembrane region" description="Helical" evidence="1">
    <location>
        <begin position="82"/>
        <end position="99"/>
    </location>
</feature>
<feature type="transmembrane region" description="Helical" evidence="1">
    <location>
        <begin position="54"/>
        <end position="76"/>
    </location>
</feature>
<evidence type="ECO:0000256" key="1">
    <source>
        <dbReference type="SAM" id="Phobius"/>
    </source>
</evidence>
<name>A0A852TKF3_9BACI</name>
<feature type="transmembrane region" description="Helical" evidence="1">
    <location>
        <begin position="6"/>
        <end position="22"/>
    </location>
</feature>
<keyword evidence="1" id="KW-1133">Transmembrane helix</keyword>
<evidence type="ECO:0000313" key="3">
    <source>
        <dbReference type="EMBL" id="NYE09242.1"/>
    </source>
</evidence>
<gene>
    <name evidence="3" type="ORF">F4694_006099</name>
</gene>
<keyword evidence="1" id="KW-0472">Membrane</keyword>
<feature type="transmembrane region" description="Helical" evidence="1">
    <location>
        <begin position="111"/>
        <end position="133"/>
    </location>
</feature>
<dbReference type="EMBL" id="JACCBX010000019">
    <property type="protein sequence ID" value="NYE09242.1"/>
    <property type="molecule type" value="Genomic_DNA"/>
</dbReference>
<evidence type="ECO:0000313" key="4">
    <source>
        <dbReference type="Proteomes" id="UP000548423"/>
    </source>
</evidence>
<accession>A0A852TKF3</accession>
<dbReference type="InterPro" id="IPR027783">
    <property type="entry name" value="Bacterial_PH-related"/>
</dbReference>